<dbReference type="AlphaFoldDB" id="A0A7X6MCT7"/>
<sequence>MTAALVTLVVLPSAVGAVLLVAGRRSDAVAAPCAVAAAALTLVAALVSAVTRPAASVPMLPGVPAGLAVDGLSAVAVVTVAAVAAAVVLFASAEMGEREARGRFFGLMLLFTAAMLVTVTATNLFVLLAAWEVMGALSYALIGYWWHDADRARSATLAFLTTRAGDLGLYLAAGAALAGGAEALQLSALTSLEGGWRDAAVAGVIVAALGKSAQLPFSFWLSHAMAGPTPVSALLHSATMVAAGGYLLTRIAPAIAATGWAGPLLAWIGVGTAILLGAVALAQSDLKQLLAASTCSQVGFIVLAAGVGGIAGGALQFTAHAAAKSLLFLCAGAWLTSLGTQDLGRLRGAARRRPLVGALFTVGALAIAGLPPLGIWVAKDEVLAAALAAAPALYAAGLVAAAVSAAYAAKALAVVWMVDSPQEEGRPREENRPEGSCSAAAAVSPAERFALLVLAVSTVVLGAFALPPLARWWHMLLGATGGPEPTGGEMALSGLLSAAVVVGVWWVYARGATRVTAAAPPGGRWLGDWLGLEHLVRNGVVRPTMALARNLAALDDRVVAGGVHAVAELGVSTAQAVRSRVETAVDHAVGAIVTGARSLAAWALRPQTGLLHQYYVQAVVALVVLAAVFVLMR</sequence>
<feature type="transmembrane region" description="Helical" evidence="6">
    <location>
        <begin position="449"/>
        <end position="470"/>
    </location>
</feature>
<evidence type="ECO:0000259" key="7">
    <source>
        <dbReference type="Pfam" id="PF00361"/>
    </source>
</evidence>
<dbReference type="GO" id="GO:0008137">
    <property type="term" value="F:NADH dehydrogenase (ubiquinone) activity"/>
    <property type="evidence" value="ECO:0007669"/>
    <property type="project" value="InterPro"/>
</dbReference>
<proteinExistence type="predicted"/>
<dbReference type="GO" id="GO:0015990">
    <property type="term" value="P:electron transport coupled proton transport"/>
    <property type="evidence" value="ECO:0007669"/>
    <property type="project" value="TreeGrafter"/>
</dbReference>
<feature type="transmembrane region" description="Helical" evidence="6">
    <location>
        <begin position="233"/>
        <end position="252"/>
    </location>
</feature>
<dbReference type="PANTHER" id="PTHR42829:SF2">
    <property type="entry name" value="NADH-UBIQUINONE OXIDOREDUCTASE CHAIN 5"/>
    <property type="match status" value="1"/>
</dbReference>
<feature type="transmembrane region" description="Helical" evidence="6">
    <location>
        <begin position="614"/>
        <end position="632"/>
    </location>
</feature>
<feature type="transmembrane region" description="Helical" evidence="6">
    <location>
        <begin position="289"/>
        <end position="311"/>
    </location>
</feature>
<keyword evidence="3 6" id="KW-1133">Transmembrane helix</keyword>
<name>A0A7X6MCT7_9ACTN</name>
<feature type="transmembrane region" description="Helical" evidence="6">
    <location>
        <begin position="200"/>
        <end position="221"/>
    </location>
</feature>
<evidence type="ECO:0000256" key="4">
    <source>
        <dbReference type="ARBA" id="ARBA00023136"/>
    </source>
</evidence>
<accession>A0A7X6MCT7</accession>
<comment type="caution">
    <text evidence="8">The sequence shown here is derived from an EMBL/GenBank/DDBJ whole genome shotgun (WGS) entry which is preliminary data.</text>
</comment>
<protein>
    <submittedName>
        <fullName evidence="8">NADH-quinone oxidoreductase subunit L</fullName>
    </submittedName>
</protein>
<evidence type="ECO:0000256" key="2">
    <source>
        <dbReference type="ARBA" id="ARBA00022692"/>
    </source>
</evidence>
<feature type="transmembrane region" description="Helical" evidence="6">
    <location>
        <begin position="104"/>
        <end position="122"/>
    </location>
</feature>
<evidence type="ECO:0000256" key="6">
    <source>
        <dbReference type="SAM" id="Phobius"/>
    </source>
</evidence>
<dbReference type="GO" id="GO:0042773">
    <property type="term" value="P:ATP synthesis coupled electron transport"/>
    <property type="evidence" value="ECO:0007669"/>
    <property type="project" value="InterPro"/>
</dbReference>
<dbReference type="GO" id="GO:0016020">
    <property type="term" value="C:membrane"/>
    <property type="evidence" value="ECO:0007669"/>
    <property type="project" value="UniProtKB-SubCell"/>
</dbReference>
<dbReference type="Proteomes" id="UP000553209">
    <property type="component" value="Unassembled WGS sequence"/>
</dbReference>
<comment type="subcellular location">
    <subcellularLocation>
        <location evidence="1">Endomembrane system</location>
        <topology evidence="1">Multi-pass membrane protein</topology>
    </subcellularLocation>
    <subcellularLocation>
        <location evidence="5">Membrane</location>
        <topology evidence="5">Multi-pass membrane protein</topology>
    </subcellularLocation>
</comment>
<dbReference type="RefSeq" id="WP_061082973.1">
    <property type="nucleotide sequence ID" value="NZ_JAAXPG010000013.1"/>
</dbReference>
<feature type="transmembrane region" description="Helical" evidence="6">
    <location>
        <begin position="490"/>
        <end position="508"/>
    </location>
</feature>
<reference evidence="8 9" key="1">
    <citation type="submission" date="2020-04" db="EMBL/GenBank/DDBJ databases">
        <title>MicrobeNet Type strains.</title>
        <authorList>
            <person name="Nicholson A.C."/>
        </authorList>
    </citation>
    <scope>NUCLEOTIDE SEQUENCE [LARGE SCALE GENOMIC DNA]</scope>
    <source>
        <strain evidence="8 9">ATCC 23612</strain>
    </source>
</reference>
<dbReference type="PANTHER" id="PTHR42829">
    <property type="entry name" value="NADH-UBIQUINONE OXIDOREDUCTASE CHAIN 5"/>
    <property type="match status" value="1"/>
</dbReference>
<dbReference type="PRINTS" id="PR01434">
    <property type="entry name" value="NADHDHGNASE5"/>
</dbReference>
<feature type="transmembrane region" description="Helical" evidence="6">
    <location>
        <begin position="6"/>
        <end position="22"/>
    </location>
</feature>
<gene>
    <name evidence="8" type="ORF">HGB44_15605</name>
</gene>
<evidence type="ECO:0000256" key="1">
    <source>
        <dbReference type="ARBA" id="ARBA00004127"/>
    </source>
</evidence>
<feature type="transmembrane region" description="Helical" evidence="6">
    <location>
        <begin position="29"/>
        <end position="51"/>
    </location>
</feature>
<evidence type="ECO:0000256" key="5">
    <source>
        <dbReference type="RuleBase" id="RU000320"/>
    </source>
</evidence>
<keyword evidence="2 5" id="KW-0812">Transmembrane</keyword>
<feature type="transmembrane region" description="Helical" evidence="6">
    <location>
        <begin position="71"/>
        <end position="92"/>
    </location>
</feature>
<dbReference type="Pfam" id="PF00361">
    <property type="entry name" value="Proton_antipo_M"/>
    <property type="match status" value="1"/>
</dbReference>
<feature type="domain" description="NADH:quinone oxidoreductase/Mrp antiporter transmembrane" evidence="7">
    <location>
        <begin position="121"/>
        <end position="396"/>
    </location>
</feature>
<dbReference type="GO" id="GO:0003954">
    <property type="term" value="F:NADH dehydrogenase activity"/>
    <property type="evidence" value="ECO:0007669"/>
    <property type="project" value="TreeGrafter"/>
</dbReference>
<dbReference type="EMBL" id="JAAXPG010000013">
    <property type="protein sequence ID" value="NKY99076.1"/>
    <property type="molecule type" value="Genomic_DNA"/>
</dbReference>
<keyword evidence="4 6" id="KW-0472">Membrane</keyword>
<feature type="transmembrane region" description="Helical" evidence="6">
    <location>
        <begin position="317"/>
        <end position="335"/>
    </location>
</feature>
<feature type="transmembrane region" description="Helical" evidence="6">
    <location>
        <begin position="167"/>
        <end position="188"/>
    </location>
</feature>
<evidence type="ECO:0000313" key="9">
    <source>
        <dbReference type="Proteomes" id="UP000553209"/>
    </source>
</evidence>
<feature type="transmembrane region" description="Helical" evidence="6">
    <location>
        <begin position="128"/>
        <end position="146"/>
    </location>
</feature>
<evidence type="ECO:0000256" key="3">
    <source>
        <dbReference type="ARBA" id="ARBA00022989"/>
    </source>
</evidence>
<organism evidence="8 9">
    <name type="scientific">Nocardiopsis alborubida</name>
    <dbReference type="NCBI Taxonomy" id="146802"/>
    <lineage>
        <taxon>Bacteria</taxon>
        <taxon>Bacillati</taxon>
        <taxon>Actinomycetota</taxon>
        <taxon>Actinomycetes</taxon>
        <taxon>Streptosporangiales</taxon>
        <taxon>Nocardiopsidaceae</taxon>
        <taxon>Nocardiopsis</taxon>
    </lineage>
</organism>
<feature type="transmembrane region" description="Helical" evidence="6">
    <location>
        <begin position="383"/>
        <end position="407"/>
    </location>
</feature>
<evidence type="ECO:0000313" key="8">
    <source>
        <dbReference type="EMBL" id="NKY99076.1"/>
    </source>
</evidence>
<feature type="transmembrane region" description="Helical" evidence="6">
    <location>
        <begin position="355"/>
        <end position="377"/>
    </location>
</feature>
<dbReference type="InterPro" id="IPR003945">
    <property type="entry name" value="NU5C-like"/>
</dbReference>
<dbReference type="InterPro" id="IPR001750">
    <property type="entry name" value="ND/Mrp_TM"/>
</dbReference>
<keyword evidence="9" id="KW-1185">Reference proteome</keyword>
<feature type="transmembrane region" description="Helical" evidence="6">
    <location>
        <begin position="264"/>
        <end position="282"/>
    </location>
</feature>
<dbReference type="GO" id="GO:0012505">
    <property type="term" value="C:endomembrane system"/>
    <property type="evidence" value="ECO:0007669"/>
    <property type="project" value="UniProtKB-SubCell"/>
</dbReference>